<evidence type="ECO:0000313" key="2">
    <source>
        <dbReference type="EMBL" id="KAG0726440.1"/>
    </source>
</evidence>
<gene>
    <name evidence="2" type="ORF">GWK47_036572</name>
</gene>
<dbReference type="Proteomes" id="UP000770661">
    <property type="component" value="Unassembled WGS sequence"/>
</dbReference>
<dbReference type="EMBL" id="JACEEZ010004415">
    <property type="protein sequence ID" value="KAG0726440.1"/>
    <property type="molecule type" value="Genomic_DNA"/>
</dbReference>
<dbReference type="OrthoDB" id="6356138at2759"/>
<keyword evidence="1" id="KW-0175">Coiled coil</keyword>
<dbReference type="AlphaFoldDB" id="A0A8J4YT49"/>
<sequence>MTPLSAVGALCFDRLRKQRHRQGQYRLAANQTCEQRISEVVSSTRVKSAALAREHEAQVSELKSAVTRLQAEKRVLEASLESSISEVDRTRLAAGSKQADPGRTGSSLYDNLLSIDLLKKKFQEEVEFWKGETERLQRKLHEADVVQRKLINDTFQDLHSTSKTEFEVAGTQTCGENEELRASIAVLREKLLMAGNENVTLKQKLNDCQKKEMELVKKLSLKEDEVSSLKALLKMSEIQVLQEKDNLEAQLKECAEHHEQTMVGYHLDVEREAGAAVSAALAHHQDKTRRLLADLGRRYEVLIARTREHSRTQINEYKKEGRISGLIRLPGIRGHNSSAYIPTSVNMDHSV</sequence>
<feature type="coiled-coil region" evidence="1">
    <location>
        <begin position="52"/>
        <end position="79"/>
    </location>
</feature>
<evidence type="ECO:0000313" key="3">
    <source>
        <dbReference type="Proteomes" id="UP000770661"/>
    </source>
</evidence>
<comment type="caution">
    <text evidence="2">The sequence shown here is derived from an EMBL/GenBank/DDBJ whole genome shotgun (WGS) entry which is preliminary data.</text>
</comment>
<organism evidence="2 3">
    <name type="scientific">Chionoecetes opilio</name>
    <name type="common">Atlantic snow crab</name>
    <name type="synonym">Cancer opilio</name>
    <dbReference type="NCBI Taxonomy" id="41210"/>
    <lineage>
        <taxon>Eukaryota</taxon>
        <taxon>Metazoa</taxon>
        <taxon>Ecdysozoa</taxon>
        <taxon>Arthropoda</taxon>
        <taxon>Crustacea</taxon>
        <taxon>Multicrustacea</taxon>
        <taxon>Malacostraca</taxon>
        <taxon>Eumalacostraca</taxon>
        <taxon>Eucarida</taxon>
        <taxon>Decapoda</taxon>
        <taxon>Pleocyemata</taxon>
        <taxon>Brachyura</taxon>
        <taxon>Eubrachyura</taxon>
        <taxon>Majoidea</taxon>
        <taxon>Majidae</taxon>
        <taxon>Chionoecetes</taxon>
    </lineage>
</organism>
<reference evidence="2" key="1">
    <citation type="submission" date="2020-07" db="EMBL/GenBank/DDBJ databases">
        <title>The High-quality genome of the commercially important snow crab, Chionoecetes opilio.</title>
        <authorList>
            <person name="Jeong J.-H."/>
            <person name="Ryu S."/>
        </authorList>
    </citation>
    <scope>NUCLEOTIDE SEQUENCE</scope>
    <source>
        <strain evidence="2">MADBK_172401_WGS</strain>
        <tissue evidence="2">Digestive gland</tissue>
    </source>
</reference>
<protein>
    <submittedName>
        <fullName evidence="2">Uncharacterized protein</fullName>
    </submittedName>
</protein>
<evidence type="ECO:0000256" key="1">
    <source>
        <dbReference type="SAM" id="Coils"/>
    </source>
</evidence>
<proteinExistence type="predicted"/>
<accession>A0A8J4YT49</accession>
<name>A0A8J4YT49_CHIOP</name>
<keyword evidence="3" id="KW-1185">Reference proteome</keyword>